<dbReference type="Proteomes" id="UP001430290">
    <property type="component" value="Unassembled WGS sequence"/>
</dbReference>
<dbReference type="InterPro" id="IPR013986">
    <property type="entry name" value="DExx_box_DNA_helicase_dom_sf"/>
</dbReference>
<dbReference type="GO" id="GO:0008854">
    <property type="term" value="F:exodeoxyribonuclease V activity"/>
    <property type="evidence" value="ECO:0007669"/>
    <property type="project" value="UniProtKB-EC"/>
</dbReference>
<accession>A0ABS7TBY2</accession>
<evidence type="ECO:0000256" key="6">
    <source>
        <dbReference type="ARBA" id="ARBA00022839"/>
    </source>
</evidence>
<dbReference type="HAMAP" id="MF_01486">
    <property type="entry name" value="RecC"/>
    <property type="match status" value="1"/>
</dbReference>
<keyword evidence="9 10" id="KW-0234">DNA repair</keyword>
<evidence type="ECO:0000259" key="12">
    <source>
        <dbReference type="Pfam" id="PF17946"/>
    </source>
</evidence>
<name>A0ABS7TBY2_9GAMM</name>
<keyword evidence="5 10" id="KW-0347">Helicase</keyword>
<evidence type="ECO:0000256" key="8">
    <source>
        <dbReference type="ARBA" id="ARBA00023125"/>
    </source>
</evidence>
<sequence length="1251" mass="135609">MNTAEHDAGLILLRASRLEALLEPLESLLAQTRPVHPLAPQTVIAAHPGMKQWLAGALARQVGAGRIVANLDVQLPSTWLDRLSADLLDARAVALPNYRRGHLRWTLHAMLGDPSAHGVTDPRVLSYLDASASADERALRRFQLADRLARVFSQYLVYRSDWLQAWEAGKHAFATAKHGDAALRALESACLAPLWQAVVTALGEHRGRLVDALVSALQADPAPRAPLHVVGLSHLPPAELSVLRAYARRAPVFLYVPDPCREYWGGLHRATGQGGWRKPDASGWQAFRDEEQARFDDPGALDWRDQGHPLLARWGRLGQHFFAALVDGELREDIRHWQDDGAGTPPDRLARLQDSIRRLQPELLQEDAVAANATADPSLRIHACHTRQRELEVLRDALLDAIDKAGVRPGDIAVMAPDIQAYLPLIPAVFGEPGSARERLLPYHLADVPVARSHPLFAVFDTLLGLGASRITAPEVVDLLGVAEVRAALGLDAGDADILVEWLRNSRVAWALDAAHKQALSLPARAEHSFAWAMDRLLAGYLMADVPGGIDPQPVTLPDGTALLPLAGIEGPSAAALGSLDRLLCELQAWRDLAPIEQPASRWATVLRERVDALLRIDRTDADARAALSVVHRAIAQLAAEPARNGEDPALRMPVVCELLQDALAAAPERQRFLMGGITFCGMVPQRAIPFAMVCVLGLDEGAFPRRPSDGGIDLMARLRRLGDRDVPGDDRYLFLETVMSARKRLHLSYIGQGARDGKHRNPAAPLAELLAELDRACGNAPDDDKAPRPWLVRHPLQPFDGRYFDGTHPALFSFSPAFAGMRGAGRGTLPRLRDGNLPVPEPLPEPLPLATLEGFFKDPAKALLKEHLQLSLDALDDDVRLAEDEPMDAISRIHAVARTVFLQQVLPRKCGDPAWAWDRQPPAWVGLGGLLPLGAAGEAAWAKEADAVDALWSQADACGRFDARGEHGGQAIRIDVPLVLPGDAIAGASAPQRMTGLLRNVFPLNGVADGVQIVFAFPNPKDGKKHLKAPKDLGFKERVPAFLQWALLRLQHASTDTPAPVRLTMLAAGEPDLAMQANDWDARYCAADTAKRAAMEADLRRRLRALVELMRMGREGTSWFHPKSGWAALQAQQGVPKKAKGKQGEAEAEKDADCADEPSAEAAAQQSREAAIAKAVRGKWVSESGQGVGERDYAPGYAQLLEGDLIFGDPDTDPDSRALHALLQDAQAIHALILLGDGDASPANASEEAA</sequence>
<evidence type="ECO:0000256" key="11">
    <source>
        <dbReference type="SAM" id="MobiDB-lite"/>
    </source>
</evidence>
<dbReference type="Pfam" id="PF04257">
    <property type="entry name" value="Exonuc_V_gamma"/>
    <property type="match status" value="1"/>
</dbReference>
<dbReference type="PIRSF" id="PIRSF000980">
    <property type="entry name" value="RecC"/>
    <property type="match status" value="1"/>
</dbReference>
<keyword evidence="7 10" id="KW-0067">ATP-binding</keyword>
<dbReference type="InterPro" id="IPR011335">
    <property type="entry name" value="Restrct_endonuc-II-like"/>
</dbReference>
<comment type="miscellaneous">
    <text evidence="10">In the RecBCD complex, RecB has a slow 3'-5' helicase, an exonuclease activity and loads RecA onto ssDNA, RecD has a fast 5'-3' helicase activity, while RecC stimulates the ATPase and processivity of the RecB helicase and contributes to recognition of the Chi site.</text>
</comment>
<dbReference type="PANTHER" id="PTHR30591">
    <property type="entry name" value="RECBCD ENZYME SUBUNIT RECC"/>
    <property type="match status" value="1"/>
</dbReference>
<comment type="similarity">
    <text evidence="10">Belongs to the RecC family.</text>
</comment>
<dbReference type="Gene3D" id="3.40.50.300">
    <property type="entry name" value="P-loop containing nucleotide triphosphate hydrolases"/>
    <property type="match status" value="2"/>
</dbReference>
<evidence type="ECO:0000313" key="14">
    <source>
        <dbReference type="Proteomes" id="UP001430290"/>
    </source>
</evidence>
<feature type="domain" description="RecC C-terminal" evidence="12">
    <location>
        <begin position="846"/>
        <end position="1133"/>
    </location>
</feature>
<organism evidence="13 14">
    <name type="scientific">Thermomonas beijingensis</name>
    <dbReference type="NCBI Taxonomy" id="2872701"/>
    <lineage>
        <taxon>Bacteria</taxon>
        <taxon>Pseudomonadati</taxon>
        <taxon>Pseudomonadota</taxon>
        <taxon>Gammaproteobacteria</taxon>
        <taxon>Lysobacterales</taxon>
        <taxon>Lysobacteraceae</taxon>
        <taxon>Thermomonas</taxon>
    </lineage>
</organism>
<keyword evidence="8 10" id="KW-0238">DNA-binding</keyword>
<comment type="function">
    <text evidence="10">A helicase/nuclease that prepares dsDNA breaks (DSB) for recombinational DNA repair. Binds to DSBs and unwinds DNA via a highly rapid and processive ATP-dependent bidirectional helicase activity. Unwinds dsDNA until it encounters a Chi (crossover hotspot instigator) sequence from the 3' direction. Cuts ssDNA a few nucleotides 3' to the Chi site. The properties and activities of the enzyme are changed at Chi. The Chi-altered holoenzyme produces a long 3'-ssDNA overhang and facilitates RecA-binding to the ssDNA for homologous DNA recombination and repair. Holoenzyme degrades any linearized DNA that is unable to undergo homologous recombination. In the holoenzyme this subunit recognizes the wild-type Chi sequence, and when added to isolated RecB increases its ATP-dependent helicase processivity.</text>
</comment>
<dbReference type="InterPro" id="IPR006697">
    <property type="entry name" value="RecC"/>
</dbReference>
<evidence type="ECO:0000256" key="4">
    <source>
        <dbReference type="ARBA" id="ARBA00022801"/>
    </source>
</evidence>
<keyword evidence="6 10" id="KW-0269">Exonuclease</keyword>
<reference evidence="13" key="1">
    <citation type="submission" date="2021-09" db="EMBL/GenBank/DDBJ databases">
        <authorList>
            <person name="Wu T."/>
            <person name="Guo S.Z."/>
        </authorList>
    </citation>
    <scope>NUCLEOTIDE SEQUENCE</scope>
    <source>
        <strain evidence="13">RSS-23</strain>
    </source>
</reference>
<dbReference type="Gene3D" id="3.40.50.10930">
    <property type="match status" value="1"/>
</dbReference>
<evidence type="ECO:0000313" key="13">
    <source>
        <dbReference type="EMBL" id="MBZ4185359.1"/>
    </source>
</evidence>
<comment type="caution">
    <text evidence="13">The sequence shown here is derived from an EMBL/GenBank/DDBJ whole genome shotgun (WGS) entry which is preliminary data.</text>
</comment>
<dbReference type="NCBIfam" id="TIGR01450">
    <property type="entry name" value="recC"/>
    <property type="match status" value="1"/>
</dbReference>
<keyword evidence="14" id="KW-1185">Reference proteome</keyword>
<evidence type="ECO:0000256" key="1">
    <source>
        <dbReference type="ARBA" id="ARBA00022722"/>
    </source>
</evidence>
<keyword evidence="4 10" id="KW-0378">Hydrolase</keyword>
<evidence type="ECO:0000256" key="5">
    <source>
        <dbReference type="ARBA" id="ARBA00022806"/>
    </source>
</evidence>
<comment type="subunit">
    <text evidence="10">Heterotrimer of RecB, RecC and RecD. All subunits contribute to DNA-binding.</text>
</comment>
<dbReference type="RefSeq" id="WP_223626748.1">
    <property type="nucleotide sequence ID" value="NZ_JAIQDJ010000001.1"/>
</dbReference>
<keyword evidence="2 10" id="KW-0547">Nucleotide-binding</keyword>
<dbReference type="PANTHER" id="PTHR30591:SF1">
    <property type="entry name" value="RECBCD ENZYME SUBUNIT RECC"/>
    <property type="match status" value="1"/>
</dbReference>
<keyword evidence="3 10" id="KW-0227">DNA damage</keyword>
<dbReference type="EMBL" id="JAIQDJ010000001">
    <property type="protein sequence ID" value="MBZ4185359.1"/>
    <property type="molecule type" value="Genomic_DNA"/>
</dbReference>
<evidence type="ECO:0000256" key="10">
    <source>
        <dbReference type="HAMAP-Rule" id="MF_01486"/>
    </source>
</evidence>
<dbReference type="Pfam" id="PF17946">
    <property type="entry name" value="RecC_C"/>
    <property type="match status" value="1"/>
</dbReference>
<evidence type="ECO:0000256" key="9">
    <source>
        <dbReference type="ARBA" id="ARBA00023204"/>
    </source>
</evidence>
<gene>
    <name evidence="10 13" type="primary">recC</name>
    <name evidence="13" type="ORF">K7B09_03335</name>
</gene>
<evidence type="ECO:0000256" key="7">
    <source>
        <dbReference type="ARBA" id="ARBA00022840"/>
    </source>
</evidence>
<proteinExistence type="inferred from homology"/>
<evidence type="ECO:0000256" key="3">
    <source>
        <dbReference type="ARBA" id="ARBA00022763"/>
    </source>
</evidence>
<dbReference type="Gene3D" id="1.10.10.160">
    <property type="match status" value="1"/>
</dbReference>
<feature type="compositionally biased region" description="Basic and acidic residues" evidence="11">
    <location>
        <begin position="1143"/>
        <end position="1154"/>
    </location>
</feature>
<dbReference type="SUPFAM" id="SSF52980">
    <property type="entry name" value="Restriction endonuclease-like"/>
    <property type="match status" value="1"/>
</dbReference>
<evidence type="ECO:0000256" key="2">
    <source>
        <dbReference type="ARBA" id="ARBA00022741"/>
    </source>
</evidence>
<feature type="region of interest" description="Disordered" evidence="11">
    <location>
        <begin position="1135"/>
        <end position="1168"/>
    </location>
</feature>
<dbReference type="InterPro" id="IPR041500">
    <property type="entry name" value="RecC_C"/>
</dbReference>
<keyword evidence="1 10" id="KW-0540">Nuclease</keyword>
<protein>
    <recommendedName>
        <fullName evidence="10">RecBCD enzyme subunit RecC</fullName>
    </recommendedName>
    <alternativeName>
        <fullName evidence="10">Exonuclease V subunit RecC</fullName>
        <shortName evidence="10">ExoV subunit RecC</shortName>
    </alternativeName>
    <alternativeName>
        <fullName evidence="10">Helicase/nuclease RecBCD subunit RecC</fullName>
    </alternativeName>
</protein>
<dbReference type="SUPFAM" id="SSF52540">
    <property type="entry name" value="P-loop containing nucleoside triphosphate hydrolases"/>
    <property type="match status" value="2"/>
</dbReference>
<dbReference type="InterPro" id="IPR027417">
    <property type="entry name" value="P-loop_NTPase"/>
</dbReference>